<dbReference type="SUPFAM" id="SSF51556">
    <property type="entry name" value="Metallo-dependent hydrolases"/>
    <property type="match status" value="1"/>
</dbReference>
<sequence length="569" mass="62257">MSDLILRGGTVVDGTGRPGQAADVLIQDGVIAEIGSLSGRRADREIDAEGHVVSPGFIDVHTHMDAQIAWDPLGESSCFHGVTTAVMGNCGFTLAPVRSHERHLVVRNLERAEDISADAMAAGIDWSWETYPEYLDFVDRTPKGINYAGYVGHSALRTWAMGERAFEEEANESDLRAMVGQLRESIEAGAMGFTTSISVNHATSDDRPVASRMAGWSEIEALVAEMGRLGAGIFELAHHHHLRSRDPIKREAYISRLVDLAVRTGVPVTYGMLAAGQEDNGWKPVVELLDRINDGGGRSWAQVHTRYFGVLLSFATRLPFDALPVWDELRTRPLDEQKAALADPTTRSRLVEEAVHGDYGRSIGAETRKPEWEHIYPMEHSALPPFSSIADLASQRDQAPMEVFIDVALKHDLDVFFVQAAANQDQNVVLELMRHPYAIPTFSDSGAHVTQIMDSSLQSHMLGHWVRNQGAFSLEEAVHRMTQVPARAWGFNNRGVLAEGKAADINVFDPETVGPNLPELVHDLPAGAPRLRQTATGFRATIVNGEVLVEDGETTGLTPGNLLRGPLAQ</sequence>
<dbReference type="SUPFAM" id="SSF51338">
    <property type="entry name" value="Composite domain of metallo-dependent hydrolases"/>
    <property type="match status" value="1"/>
</dbReference>
<dbReference type="InterPro" id="IPR011059">
    <property type="entry name" value="Metal-dep_hydrolase_composite"/>
</dbReference>
<dbReference type="InterPro" id="IPR050378">
    <property type="entry name" value="Metallo-dep_Hydrolases_sf"/>
</dbReference>
<dbReference type="PANTHER" id="PTHR11647:SF1">
    <property type="entry name" value="COLLAPSIN RESPONSE MEDIATOR PROTEIN"/>
    <property type="match status" value="1"/>
</dbReference>
<dbReference type="GO" id="GO:0005829">
    <property type="term" value="C:cytosol"/>
    <property type="evidence" value="ECO:0007669"/>
    <property type="project" value="TreeGrafter"/>
</dbReference>
<evidence type="ECO:0000313" key="2">
    <source>
        <dbReference type="EMBL" id="SUZ87066.1"/>
    </source>
</evidence>
<gene>
    <name evidence="2" type="ORF">METZ01_LOCUS39920</name>
</gene>
<evidence type="ECO:0000259" key="1">
    <source>
        <dbReference type="Pfam" id="PF07969"/>
    </source>
</evidence>
<dbReference type="EMBL" id="UINC01001707">
    <property type="protein sequence ID" value="SUZ87066.1"/>
    <property type="molecule type" value="Genomic_DNA"/>
</dbReference>
<reference evidence="2" key="1">
    <citation type="submission" date="2018-05" db="EMBL/GenBank/DDBJ databases">
        <authorList>
            <person name="Lanie J.A."/>
            <person name="Ng W.-L."/>
            <person name="Kazmierczak K.M."/>
            <person name="Andrzejewski T.M."/>
            <person name="Davidsen T.M."/>
            <person name="Wayne K.J."/>
            <person name="Tettelin H."/>
            <person name="Glass J.I."/>
            <person name="Rusch D."/>
            <person name="Podicherti R."/>
            <person name="Tsui H.-C.T."/>
            <person name="Winkler M.E."/>
        </authorList>
    </citation>
    <scope>NUCLEOTIDE SEQUENCE</scope>
</reference>
<name>A0A381R5N8_9ZZZZ</name>
<dbReference type="AlphaFoldDB" id="A0A381R5N8"/>
<feature type="domain" description="Amidohydrolase 3" evidence="1">
    <location>
        <begin position="44"/>
        <end position="548"/>
    </location>
</feature>
<dbReference type="InterPro" id="IPR032466">
    <property type="entry name" value="Metal_Hydrolase"/>
</dbReference>
<dbReference type="InterPro" id="IPR013108">
    <property type="entry name" value="Amidohydro_3"/>
</dbReference>
<dbReference type="Pfam" id="PF07969">
    <property type="entry name" value="Amidohydro_3"/>
    <property type="match status" value="1"/>
</dbReference>
<dbReference type="Gene3D" id="3.20.20.140">
    <property type="entry name" value="Metal-dependent hydrolases"/>
    <property type="match status" value="2"/>
</dbReference>
<organism evidence="2">
    <name type="scientific">marine metagenome</name>
    <dbReference type="NCBI Taxonomy" id="408172"/>
    <lineage>
        <taxon>unclassified sequences</taxon>
        <taxon>metagenomes</taxon>
        <taxon>ecological metagenomes</taxon>
    </lineage>
</organism>
<dbReference type="PANTHER" id="PTHR11647">
    <property type="entry name" value="HYDRANTOINASE/DIHYDROPYRIMIDINASE FAMILY MEMBER"/>
    <property type="match status" value="1"/>
</dbReference>
<dbReference type="GO" id="GO:0016812">
    <property type="term" value="F:hydrolase activity, acting on carbon-nitrogen (but not peptide) bonds, in cyclic amides"/>
    <property type="evidence" value="ECO:0007669"/>
    <property type="project" value="TreeGrafter"/>
</dbReference>
<protein>
    <recommendedName>
        <fullName evidence="1">Amidohydrolase 3 domain-containing protein</fullName>
    </recommendedName>
</protein>
<proteinExistence type="predicted"/>
<accession>A0A381R5N8</accession>